<name>A0A1I5P581_9PSED</name>
<keyword evidence="2" id="KW-1185">Reference proteome</keyword>
<proteinExistence type="predicted"/>
<gene>
    <name evidence="1" type="ORF">SAMN05216190_1082</name>
</gene>
<reference evidence="2" key="1">
    <citation type="submission" date="2016-10" db="EMBL/GenBank/DDBJ databases">
        <authorList>
            <person name="Varghese N."/>
            <person name="Submissions S."/>
        </authorList>
    </citation>
    <scope>NUCLEOTIDE SEQUENCE [LARGE SCALE GENOMIC DNA]</scope>
    <source>
        <strain evidence="2">DSM 17834</strain>
    </source>
</reference>
<evidence type="ECO:0000313" key="2">
    <source>
        <dbReference type="Proteomes" id="UP000198784"/>
    </source>
</evidence>
<dbReference type="STRING" id="289003.SAMN05216190_1082"/>
<dbReference type="Pfam" id="PF18928">
    <property type="entry name" value="DUF5677"/>
    <property type="match status" value="1"/>
</dbReference>
<protein>
    <submittedName>
        <fullName evidence="1">Uncharacterized protein</fullName>
    </submittedName>
</protein>
<dbReference type="OrthoDB" id="7531258at2"/>
<sequence>MNANNNSGDSNTALLRYLTDALDLSAEDIDKITEHFKTNPDELQKYFSLQFFQMLDAGKDELLSETYESLSKFRERLFQTWEAPLKRLDTLLYMCMEIVDELRRGNTGTTNTNTDKFNIATRLHARCVQVGHEISHLLHGGYADGAFARWRTLHETSVTTIFICEGDEDLASRFTDFQHASRVSAATRFNNNNELGFKAFSSAHLTQMAKEQKETIDKYEPCFKNKFGWALKALGKAMNPKSEANFIDIEKFVEMSFLRNHFSFANQYVHAGIDSIGFKLGTSMSNKDILLTGPSNEGFIEPIQCTSLSLIYATIALITAFPNEESAIRMSVFRLWHEILKQEVVDAAAALQVKGDALRNAK</sequence>
<dbReference type="EMBL" id="FOWX01000008">
    <property type="protein sequence ID" value="SFP29103.1"/>
    <property type="molecule type" value="Genomic_DNA"/>
</dbReference>
<dbReference type="RefSeq" id="WP_090499456.1">
    <property type="nucleotide sequence ID" value="NZ_FOWX01000008.1"/>
</dbReference>
<dbReference type="InterPro" id="IPR043733">
    <property type="entry name" value="DUF5677"/>
</dbReference>
<dbReference type="AlphaFoldDB" id="A0A1I5P581"/>
<dbReference type="Proteomes" id="UP000198784">
    <property type="component" value="Unassembled WGS sequence"/>
</dbReference>
<accession>A0A1I5P581</accession>
<evidence type="ECO:0000313" key="1">
    <source>
        <dbReference type="EMBL" id="SFP29103.1"/>
    </source>
</evidence>
<organism evidence="1 2">
    <name type="scientific">Pseudomonas borbori</name>
    <dbReference type="NCBI Taxonomy" id="289003"/>
    <lineage>
        <taxon>Bacteria</taxon>
        <taxon>Pseudomonadati</taxon>
        <taxon>Pseudomonadota</taxon>
        <taxon>Gammaproteobacteria</taxon>
        <taxon>Pseudomonadales</taxon>
        <taxon>Pseudomonadaceae</taxon>
        <taxon>Pseudomonas</taxon>
    </lineage>
</organism>